<dbReference type="InterPro" id="IPR012340">
    <property type="entry name" value="NA-bd_OB-fold"/>
</dbReference>
<dbReference type="PROSITE" id="PS50172">
    <property type="entry name" value="BRCT"/>
    <property type="match status" value="1"/>
</dbReference>
<keyword evidence="7 12" id="KW-0460">Magnesium</keyword>
<keyword evidence="4 12" id="KW-0479">Metal-binding</keyword>
<evidence type="ECO:0000256" key="7">
    <source>
        <dbReference type="ARBA" id="ARBA00022842"/>
    </source>
</evidence>
<dbReference type="Gene3D" id="3.40.50.10190">
    <property type="entry name" value="BRCT domain"/>
    <property type="match status" value="1"/>
</dbReference>
<evidence type="ECO:0000256" key="4">
    <source>
        <dbReference type="ARBA" id="ARBA00022723"/>
    </source>
</evidence>
<dbReference type="SMART" id="SM00278">
    <property type="entry name" value="HhH1"/>
    <property type="match status" value="4"/>
</dbReference>
<keyword evidence="10 12" id="KW-0464">Manganese</keyword>
<evidence type="ECO:0000259" key="13">
    <source>
        <dbReference type="PROSITE" id="PS50172"/>
    </source>
</evidence>
<dbReference type="GO" id="GO:0006260">
    <property type="term" value="P:DNA replication"/>
    <property type="evidence" value="ECO:0007669"/>
    <property type="project" value="UniProtKB-KW"/>
</dbReference>
<dbReference type="SUPFAM" id="SSF56091">
    <property type="entry name" value="DNA ligase/mRNA capping enzyme, catalytic domain"/>
    <property type="match status" value="1"/>
</dbReference>
<dbReference type="SUPFAM" id="SSF52113">
    <property type="entry name" value="BRCT domain"/>
    <property type="match status" value="1"/>
</dbReference>
<evidence type="ECO:0000256" key="9">
    <source>
        <dbReference type="ARBA" id="ARBA00023204"/>
    </source>
</evidence>
<dbReference type="SUPFAM" id="SSF50249">
    <property type="entry name" value="Nucleic acid-binding proteins"/>
    <property type="match status" value="1"/>
</dbReference>
<dbReference type="SMART" id="SM00292">
    <property type="entry name" value="BRCT"/>
    <property type="match status" value="1"/>
</dbReference>
<dbReference type="InterPro" id="IPR001679">
    <property type="entry name" value="DNA_ligase"/>
</dbReference>
<dbReference type="Gene3D" id="2.40.50.140">
    <property type="entry name" value="Nucleic acid-binding proteins"/>
    <property type="match status" value="1"/>
</dbReference>
<keyword evidence="6 12" id="KW-0862">Zinc</keyword>
<dbReference type="Pfam" id="PF01653">
    <property type="entry name" value="DNA_ligase_aden"/>
    <property type="match status" value="1"/>
</dbReference>
<feature type="binding site" evidence="12">
    <location>
        <begin position="39"/>
        <end position="43"/>
    </location>
    <ligand>
        <name>NAD(+)</name>
        <dbReference type="ChEBI" id="CHEBI:57540"/>
    </ligand>
</feature>
<dbReference type="InterPro" id="IPR004150">
    <property type="entry name" value="NAD_DNA_ligase_OB"/>
</dbReference>
<dbReference type="Gene3D" id="1.10.287.610">
    <property type="entry name" value="Helix hairpin bin"/>
    <property type="match status" value="1"/>
</dbReference>
<dbReference type="PANTHER" id="PTHR23389">
    <property type="entry name" value="CHROMOSOME TRANSMISSION FIDELITY FACTOR 18"/>
    <property type="match status" value="1"/>
</dbReference>
<comment type="cofactor">
    <cofactor evidence="12">
        <name>Mg(2+)</name>
        <dbReference type="ChEBI" id="CHEBI:18420"/>
    </cofactor>
    <cofactor evidence="12">
        <name>Mn(2+)</name>
        <dbReference type="ChEBI" id="CHEBI:29035"/>
    </cofactor>
</comment>
<dbReference type="InterPro" id="IPR013839">
    <property type="entry name" value="DNAligase_adenylation"/>
</dbReference>
<dbReference type="FunFam" id="1.10.150.20:FF:000007">
    <property type="entry name" value="DNA ligase"/>
    <property type="match status" value="1"/>
</dbReference>
<feature type="binding site" evidence="12">
    <location>
        <position position="315"/>
    </location>
    <ligand>
        <name>NAD(+)</name>
        <dbReference type="ChEBI" id="CHEBI:57540"/>
    </ligand>
</feature>
<evidence type="ECO:0000256" key="5">
    <source>
        <dbReference type="ARBA" id="ARBA00022763"/>
    </source>
</evidence>
<feature type="domain" description="BRCT" evidence="13">
    <location>
        <begin position="601"/>
        <end position="667"/>
    </location>
</feature>
<evidence type="ECO:0000256" key="12">
    <source>
        <dbReference type="HAMAP-Rule" id="MF_01588"/>
    </source>
</evidence>
<dbReference type="InterPro" id="IPR013840">
    <property type="entry name" value="DNAligase_N"/>
</dbReference>
<dbReference type="CDD" id="cd00114">
    <property type="entry name" value="LIGANc"/>
    <property type="match status" value="1"/>
</dbReference>
<keyword evidence="3 12" id="KW-0235">DNA replication</keyword>
<dbReference type="Proteomes" id="UP000244338">
    <property type="component" value="Unassembled WGS sequence"/>
</dbReference>
<keyword evidence="5 12" id="KW-0227">DNA damage</keyword>
<organism evidence="14 15">
    <name type="scientific">Candidatus Carbonibacillus altaicus</name>
    <dbReference type="NCBI Taxonomy" id="2163959"/>
    <lineage>
        <taxon>Bacteria</taxon>
        <taxon>Bacillati</taxon>
        <taxon>Bacillota</taxon>
        <taxon>Bacilli</taxon>
        <taxon>Bacillales</taxon>
        <taxon>Candidatus Carbonibacillus</taxon>
    </lineage>
</organism>
<dbReference type="Pfam" id="PF00533">
    <property type="entry name" value="BRCT"/>
    <property type="match status" value="1"/>
</dbReference>
<feature type="binding site" evidence="12">
    <location>
        <position position="413"/>
    </location>
    <ligand>
        <name>Zn(2+)</name>
        <dbReference type="ChEBI" id="CHEBI:29105"/>
    </ligand>
</feature>
<keyword evidence="9 12" id="KW-0234">DNA repair</keyword>
<comment type="function">
    <text evidence="1 12">DNA ligase that catalyzes the formation of phosphodiester linkages between 5'-phosphoryl and 3'-hydroxyl groups in double-stranded DNA using NAD as a coenzyme and as the energy source for the reaction. It is essential for DNA replication and repair of damaged DNA.</text>
</comment>
<proteinExistence type="inferred from homology"/>
<dbReference type="GO" id="GO:0003911">
    <property type="term" value="F:DNA ligase (NAD+) activity"/>
    <property type="evidence" value="ECO:0007669"/>
    <property type="project" value="UniProtKB-UniRule"/>
</dbReference>
<dbReference type="InterPro" id="IPR003583">
    <property type="entry name" value="Hlx-hairpin-Hlx_DNA-bd_motif"/>
</dbReference>
<dbReference type="Pfam" id="PF14520">
    <property type="entry name" value="HHH_5"/>
    <property type="match status" value="1"/>
</dbReference>
<dbReference type="NCBIfam" id="NF005932">
    <property type="entry name" value="PRK07956.1"/>
    <property type="match status" value="1"/>
</dbReference>
<dbReference type="SUPFAM" id="SSF47781">
    <property type="entry name" value="RuvA domain 2-like"/>
    <property type="match status" value="1"/>
</dbReference>
<dbReference type="InterPro" id="IPR036420">
    <property type="entry name" value="BRCT_dom_sf"/>
</dbReference>
<dbReference type="GO" id="GO:0005829">
    <property type="term" value="C:cytosol"/>
    <property type="evidence" value="ECO:0007669"/>
    <property type="project" value="TreeGrafter"/>
</dbReference>
<feature type="binding site" evidence="12">
    <location>
        <position position="416"/>
    </location>
    <ligand>
        <name>Zn(2+)</name>
        <dbReference type="ChEBI" id="CHEBI:29105"/>
    </ligand>
</feature>
<dbReference type="Pfam" id="PF12826">
    <property type="entry name" value="HHH_2"/>
    <property type="match status" value="1"/>
</dbReference>
<dbReference type="GO" id="GO:0046872">
    <property type="term" value="F:metal ion binding"/>
    <property type="evidence" value="ECO:0007669"/>
    <property type="project" value="UniProtKB-KW"/>
</dbReference>
<dbReference type="InterPro" id="IPR010994">
    <property type="entry name" value="RuvA_2-like"/>
</dbReference>
<dbReference type="InterPro" id="IPR001357">
    <property type="entry name" value="BRCT_dom"/>
</dbReference>
<keyword evidence="8 12" id="KW-0520">NAD</keyword>
<dbReference type="SMART" id="SM00532">
    <property type="entry name" value="LIGANc"/>
    <property type="match status" value="1"/>
</dbReference>
<dbReference type="EC" id="6.5.1.2" evidence="12"/>
<evidence type="ECO:0000256" key="1">
    <source>
        <dbReference type="ARBA" id="ARBA00004067"/>
    </source>
</evidence>
<evidence type="ECO:0000256" key="3">
    <source>
        <dbReference type="ARBA" id="ARBA00022705"/>
    </source>
</evidence>
<dbReference type="Gene3D" id="3.30.470.30">
    <property type="entry name" value="DNA ligase/mRNA capping enzyme"/>
    <property type="match status" value="1"/>
</dbReference>
<evidence type="ECO:0000256" key="10">
    <source>
        <dbReference type="ARBA" id="ARBA00023211"/>
    </source>
</evidence>
<keyword evidence="2 12" id="KW-0436">Ligase</keyword>
<gene>
    <name evidence="12" type="primary">ligA</name>
    <name evidence="14" type="ORF">BSOLF_2431</name>
</gene>
<feature type="binding site" evidence="12">
    <location>
        <begin position="87"/>
        <end position="88"/>
    </location>
    <ligand>
        <name>NAD(+)</name>
        <dbReference type="ChEBI" id="CHEBI:57540"/>
    </ligand>
</feature>
<evidence type="ECO:0000256" key="11">
    <source>
        <dbReference type="ARBA" id="ARBA00034005"/>
    </source>
</evidence>
<dbReference type="CDD" id="cd17748">
    <property type="entry name" value="BRCT_DNA_ligase_like"/>
    <property type="match status" value="1"/>
</dbReference>
<dbReference type="GO" id="GO:0003677">
    <property type="term" value="F:DNA binding"/>
    <property type="evidence" value="ECO:0007669"/>
    <property type="project" value="InterPro"/>
</dbReference>
<dbReference type="AlphaFoldDB" id="A0A2R6XY38"/>
<evidence type="ECO:0000313" key="14">
    <source>
        <dbReference type="EMBL" id="PTQ55335.1"/>
    </source>
</evidence>
<dbReference type="InterPro" id="IPR041663">
    <property type="entry name" value="DisA/LigA_HHH"/>
</dbReference>
<dbReference type="Pfam" id="PF03120">
    <property type="entry name" value="OB_DNA_ligase"/>
    <property type="match status" value="1"/>
</dbReference>
<reference evidence="15" key="1">
    <citation type="journal article" date="2018" name="Sci. Rep.">
        <title>Lignite coal burning seam in the remote Altai Mountains harbors a hydrogen-driven thermophilic microbial community.</title>
        <authorList>
            <person name="Kadnikov V.V."/>
            <person name="Mardanov A.V."/>
            <person name="Ivasenko D.A."/>
            <person name="Antsiferov D.V."/>
            <person name="Beletsky A.V."/>
            <person name="Karnachuk O.V."/>
            <person name="Ravin N.V."/>
        </authorList>
    </citation>
    <scope>NUCLEOTIDE SEQUENCE [LARGE SCALE GENOMIC DNA]</scope>
</reference>
<dbReference type="PIRSF" id="PIRSF001604">
    <property type="entry name" value="LigA"/>
    <property type="match status" value="1"/>
</dbReference>
<dbReference type="GO" id="GO:0006281">
    <property type="term" value="P:DNA repair"/>
    <property type="evidence" value="ECO:0007669"/>
    <property type="project" value="UniProtKB-KW"/>
</dbReference>
<comment type="similarity">
    <text evidence="12">Belongs to the NAD-dependent DNA ligase family. LigA subfamily.</text>
</comment>
<feature type="binding site" evidence="12">
    <location>
        <position position="429"/>
    </location>
    <ligand>
        <name>Zn(2+)</name>
        <dbReference type="ChEBI" id="CHEBI:29105"/>
    </ligand>
</feature>
<dbReference type="Gene3D" id="1.10.150.20">
    <property type="entry name" value="5' to 3' exonuclease, C-terminal subdomain"/>
    <property type="match status" value="2"/>
</dbReference>
<comment type="caution">
    <text evidence="14">The sequence shown here is derived from an EMBL/GenBank/DDBJ whole genome shotgun (WGS) entry which is preliminary data.</text>
</comment>
<name>A0A2R6XY38_9BACL</name>
<feature type="binding site" evidence="12">
    <location>
        <position position="291"/>
    </location>
    <ligand>
        <name>NAD(+)</name>
        <dbReference type="ChEBI" id="CHEBI:57540"/>
    </ligand>
</feature>
<evidence type="ECO:0000313" key="15">
    <source>
        <dbReference type="Proteomes" id="UP000244338"/>
    </source>
</evidence>
<feature type="binding site" evidence="12">
    <location>
        <position position="144"/>
    </location>
    <ligand>
        <name>NAD(+)</name>
        <dbReference type="ChEBI" id="CHEBI:57540"/>
    </ligand>
</feature>
<dbReference type="HAMAP" id="MF_01588">
    <property type="entry name" value="DNA_ligase_A"/>
    <property type="match status" value="1"/>
</dbReference>
<dbReference type="EMBL" id="PEBX01000136">
    <property type="protein sequence ID" value="PTQ55335.1"/>
    <property type="molecule type" value="Genomic_DNA"/>
</dbReference>
<comment type="catalytic activity">
    <reaction evidence="11 12">
        <text>NAD(+) + (deoxyribonucleotide)n-3'-hydroxyl + 5'-phospho-(deoxyribonucleotide)m = (deoxyribonucleotide)n+m + AMP + beta-nicotinamide D-nucleotide.</text>
        <dbReference type="EC" id="6.5.1.2"/>
    </reaction>
</comment>
<accession>A0A2R6XY38</accession>
<evidence type="ECO:0000256" key="8">
    <source>
        <dbReference type="ARBA" id="ARBA00023027"/>
    </source>
</evidence>
<feature type="binding site" evidence="12">
    <location>
        <position position="435"/>
    </location>
    <ligand>
        <name>Zn(2+)</name>
        <dbReference type="ChEBI" id="CHEBI:29105"/>
    </ligand>
</feature>
<dbReference type="FunFam" id="1.10.150.20:FF:000006">
    <property type="entry name" value="DNA ligase"/>
    <property type="match status" value="1"/>
</dbReference>
<dbReference type="NCBIfam" id="TIGR00575">
    <property type="entry name" value="dnlj"/>
    <property type="match status" value="1"/>
</dbReference>
<evidence type="ECO:0000256" key="2">
    <source>
        <dbReference type="ARBA" id="ARBA00022598"/>
    </source>
</evidence>
<feature type="binding site" evidence="12">
    <location>
        <position position="179"/>
    </location>
    <ligand>
        <name>NAD(+)</name>
        <dbReference type="ChEBI" id="CHEBI:57540"/>
    </ligand>
</feature>
<protein>
    <recommendedName>
        <fullName evidence="12">DNA ligase</fullName>
        <ecNumber evidence="12">6.5.1.2</ecNumber>
    </recommendedName>
    <alternativeName>
        <fullName evidence="12">Polydeoxyribonucleotide synthase [NAD(+)]</fullName>
    </alternativeName>
</protein>
<feature type="binding site" evidence="12">
    <location>
        <position position="121"/>
    </location>
    <ligand>
        <name>NAD(+)</name>
        <dbReference type="ChEBI" id="CHEBI:57540"/>
    </ligand>
</feature>
<feature type="active site" description="N6-AMP-lysine intermediate" evidence="12">
    <location>
        <position position="123"/>
    </location>
</feature>
<dbReference type="PANTHER" id="PTHR23389:SF9">
    <property type="entry name" value="DNA LIGASE"/>
    <property type="match status" value="1"/>
</dbReference>
<sequence length="690" mass="77696">MVDTGQDALDLKKRMQALVDTLNHYNYAYYTLGEALVTDAEYDAFYDELVRLEQETGLVLPDSPTQKVGAPIAGRFPPHRHLAPLYSLDKATTDGELRNWYERVRRAAEELGIDPVRLVLEQKFDGLTVILTYEDGYLTKAATRGDGEVGEMILETVKTIPSVPLSIPEKEGRFEFQGEAIMPRSRLLAYNERYSPPLANTRNGVAGALRNLNPEEVKRRGVDIFFYHVNFADRKTFATHLEMIDFIRSMRFKVHPYLKMFTALSELLQEIERYKHERETLDYDIDGMVIKVDDVRLRERLGTTARHPRWAIAWKYPAHIVTTRLLDVVWNVGRTGVLTPQAVLEPVYVGGVTVRHATLNNIEDIERKGLLYALGRRVKLRRSNDVIPQILGLAEDEKDTPDEACRIVPPSVCPACGSPVEVEKGLIYCPNTLSCKPQLVRRLVHFASREAMDIEGLSEKTAELLLDNGKLTDLASLYALTVEDFLSLPRFAEKKAKNLYEAIQNARTRPLSRFLHALGIHGVGRETARLLAERFGTLEAVQRATREELITVEGIGEIMADAIYTFFRTPHVLETLDRFRKNGVWPHPEKENADSAVNGETIEKPLQGLTFVLTGTLENYTREAMRALIEEKGGTVTDSVSRKTSYVLAGDKAGSKKEKAIKLGISVLEGEEAFFKLLDARASSDRGAPQ</sequence>
<evidence type="ECO:0000256" key="6">
    <source>
        <dbReference type="ARBA" id="ARBA00022833"/>
    </source>
</evidence>